<protein>
    <submittedName>
        <fullName evidence="1">Uncharacterized protein</fullName>
    </submittedName>
</protein>
<evidence type="ECO:0000313" key="1">
    <source>
        <dbReference type="EMBL" id="KAF7285107.1"/>
    </source>
</evidence>
<dbReference type="EMBL" id="JAACXV010000061">
    <property type="protein sequence ID" value="KAF7285107.1"/>
    <property type="molecule type" value="Genomic_DNA"/>
</dbReference>
<reference evidence="1" key="1">
    <citation type="submission" date="2020-08" db="EMBL/GenBank/DDBJ databases">
        <title>Genome sequencing and assembly of the red palm weevil Rhynchophorus ferrugineus.</title>
        <authorList>
            <person name="Dias G.B."/>
            <person name="Bergman C.M."/>
            <person name="Manee M."/>
        </authorList>
    </citation>
    <scope>NUCLEOTIDE SEQUENCE</scope>
    <source>
        <strain evidence="1">AA-2017</strain>
        <tissue evidence="1">Whole larva</tissue>
    </source>
</reference>
<organism evidence="1 2">
    <name type="scientific">Rhynchophorus ferrugineus</name>
    <name type="common">Red palm weevil</name>
    <name type="synonym">Curculio ferrugineus</name>
    <dbReference type="NCBI Taxonomy" id="354439"/>
    <lineage>
        <taxon>Eukaryota</taxon>
        <taxon>Metazoa</taxon>
        <taxon>Ecdysozoa</taxon>
        <taxon>Arthropoda</taxon>
        <taxon>Hexapoda</taxon>
        <taxon>Insecta</taxon>
        <taxon>Pterygota</taxon>
        <taxon>Neoptera</taxon>
        <taxon>Endopterygota</taxon>
        <taxon>Coleoptera</taxon>
        <taxon>Polyphaga</taxon>
        <taxon>Cucujiformia</taxon>
        <taxon>Curculionidae</taxon>
        <taxon>Dryophthorinae</taxon>
        <taxon>Rhynchophorus</taxon>
    </lineage>
</organism>
<accession>A0A834IQ09</accession>
<name>A0A834IQ09_RHYFE</name>
<keyword evidence="2" id="KW-1185">Reference proteome</keyword>
<gene>
    <name evidence="1" type="ORF">GWI33_011958</name>
</gene>
<comment type="caution">
    <text evidence="1">The sequence shown here is derived from an EMBL/GenBank/DDBJ whole genome shotgun (WGS) entry which is preliminary data.</text>
</comment>
<dbReference type="AlphaFoldDB" id="A0A834IQ09"/>
<evidence type="ECO:0000313" key="2">
    <source>
        <dbReference type="Proteomes" id="UP000625711"/>
    </source>
</evidence>
<proteinExistence type="predicted"/>
<sequence>MSDASSVRAPNTVRSLARRFRTAPATCQRILTSHAARSLSLAPVSPPACRRPCQAHVMRPPSVLYPPFVAVVGCLSDSRDILAYGYSRRFELGPN</sequence>
<dbReference type="Proteomes" id="UP000625711">
    <property type="component" value="Unassembled WGS sequence"/>
</dbReference>